<keyword evidence="4" id="KW-0456">Lyase</keyword>
<keyword evidence="5" id="KW-0326">Glycosidase</keyword>
<dbReference type="Gene3D" id="1.10.340.30">
    <property type="entry name" value="Hypothetical protein, domain 2"/>
    <property type="match status" value="1"/>
</dbReference>
<feature type="region of interest" description="Disordered" evidence="6">
    <location>
        <begin position="261"/>
        <end position="292"/>
    </location>
</feature>
<evidence type="ECO:0000313" key="7">
    <source>
        <dbReference type="EMBL" id="OAG30963.1"/>
    </source>
</evidence>
<proteinExistence type="predicted"/>
<comment type="caution">
    <text evidence="7">The sequence shown here is derived from an EMBL/GenBank/DDBJ whole genome shotgun (WGS) entry which is preliminary data.</text>
</comment>
<evidence type="ECO:0000256" key="2">
    <source>
        <dbReference type="ARBA" id="ARBA00022801"/>
    </source>
</evidence>
<dbReference type="STRING" id="1805483.A0A177EG76"/>
<keyword evidence="3" id="KW-0234">DNA repair</keyword>
<dbReference type="GO" id="GO:0000703">
    <property type="term" value="F:oxidized pyrimidine nucleobase lesion DNA N-glycosylase activity"/>
    <property type="evidence" value="ECO:0007669"/>
    <property type="project" value="TreeGrafter"/>
</dbReference>
<dbReference type="GO" id="GO:0006285">
    <property type="term" value="P:base-excision repair, AP site formation"/>
    <property type="evidence" value="ECO:0007669"/>
    <property type="project" value="TreeGrafter"/>
</dbReference>
<dbReference type="PANTHER" id="PTHR43286">
    <property type="entry name" value="ENDONUCLEASE III-LIKE PROTEIN 1"/>
    <property type="match status" value="1"/>
</dbReference>
<sequence>MDTTSKDAIIMAIYQAKLKKKTSIDDEMPQFILEMDNTPLKRFYILLRYVLFPKVATLSQFINIVENLKKLPLPHSMARTGAAKKSSKRELSPEAIGKSTIKNLQRCFPPKYSLGHISKIKKMAETVAQEGDIPNTVEGLTRIGLLSPNTAYLVTLHAWGRVDGVPLTMSCLVVLARLGWIDEKVARSGSSTRTGAPPREDVDLMFSYTTRKHLYYALKGHSELVCFPIPDCENCVVNNQCPSSLTKPVIHTFIDTLYENGKLPRPEPKKEEKPAAELVTYSDDESSDLSAL</sequence>
<evidence type="ECO:0000256" key="4">
    <source>
        <dbReference type="ARBA" id="ARBA00023239"/>
    </source>
</evidence>
<dbReference type="GeneID" id="93648542"/>
<dbReference type="VEuPathDB" id="MicrosporidiaDB:NEDG_02192"/>
<evidence type="ECO:0000256" key="3">
    <source>
        <dbReference type="ARBA" id="ARBA00023204"/>
    </source>
</evidence>
<evidence type="ECO:0000256" key="5">
    <source>
        <dbReference type="ARBA" id="ARBA00023295"/>
    </source>
</evidence>
<dbReference type="PANTHER" id="PTHR43286:SF1">
    <property type="entry name" value="ENDONUCLEASE III-LIKE PROTEIN 1"/>
    <property type="match status" value="1"/>
</dbReference>
<dbReference type="RefSeq" id="XP_067544787.1">
    <property type="nucleotide sequence ID" value="XM_067689610.1"/>
</dbReference>
<protein>
    <submittedName>
        <fullName evidence="7">Endonuclease III</fullName>
    </submittedName>
</protein>
<keyword evidence="7" id="KW-0255">Endonuclease</keyword>
<accession>A0A177EG76</accession>
<dbReference type="Proteomes" id="UP000185944">
    <property type="component" value="Unassembled WGS sequence"/>
</dbReference>
<dbReference type="SUPFAM" id="SSF48150">
    <property type="entry name" value="DNA-glycosylase"/>
    <property type="match status" value="1"/>
</dbReference>
<keyword evidence="2" id="KW-0378">Hydrolase</keyword>
<organism evidence="7 8">
    <name type="scientific">Nematocida displodere</name>
    <dbReference type="NCBI Taxonomy" id="1805483"/>
    <lineage>
        <taxon>Eukaryota</taxon>
        <taxon>Fungi</taxon>
        <taxon>Fungi incertae sedis</taxon>
        <taxon>Microsporidia</taxon>
        <taxon>Nematocida</taxon>
    </lineage>
</organism>
<dbReference type="GO" id="GO:0016829">
    <property type="term" value="F:lyase activity"/>
    <property type="evidence" value="ECO:0007669"/>
    <property type="project" value="UniProtKB-KW"/>
</dbReference>
<dbReference type="GO" id="GO:0003906">
    <property type="term" value="F:DNA-(apurinic or apyrimidinic site) endonuclease activity"/>
    <property type="evidence" value="ECO:0007669"/>
    <property type="project" value="TreeGrafter"/>
</dbReference>
<dbReference type="GO" id="GO:0005634">
    <property type="term" value="C:nucleus"/>
    <property type="evidence" value="ECO:0007669"/>
    <property type="project" value="TreeGrafter"/>
</dbReference>
<evidence type="ECO:0000313" key="8">
    <source>
        <dbReference type="Proteomes" id="UP000185944"/>
    </source>
</evidence>
<evidence type="ECO:0000256" key="6">
    <source>
        <dbReference type="SAM" id="MobiDB-lite"/>
    </source>
</evidence>
<dbReference type="InterPro" id="IPR023170">
    <property type="entry name" value="HhH_base_excis_C"/>
</dbReference>
<keyword evidence="8" id="KW-1185">Reference proteome</keyword>
<dbReference type="Gene3D" id="1.10.1670.10">
    <property type="entry name" value="Helix-hairpin-Helix base-excision DNA repair enzymes (C-terminal)"/>
    <property type="match status" value="1"/>
</dbReference>
<dbReference type="EMBL" id="LTDL01000023">
    <property type="protein sequence ID" value="OAG30963.1"/>
    <property type="molecule type" value="Genomic_DNA"/>
</dbReference>
<name>A0A177EG76_9MICR</name>
<keyword evidence="7" id="KW-0540">Nuclease</keyword>
<keyword evidence="1" id="KW-0227">DNA damage</keyword>
<evidence type="ECO:0000256" key="1">
    <source>
        <dbReference type="ARBA" id="ARBA00022763"/>
    </source>
</evidence>
<feature type="compositionally biased region" description="Acidic residues" evidence="6">
    <location>
        <begin position="282"/>
        <end position="292"/>
    </location>
</feature>
<dbReference type="GO" id="GO:0006289">
    <property type="term" value="P:nucleotide-excision repair"/>
    <property type="evidence" value="ECO:0007669"/>
    <property type="project" value="TreeGrafter"/>
</dbReference>
<dbReference type="AlphaFoldDB" id="A0A177EG76"/>
<gene>
    <name evidence="7" type="ORF">NEDG_02192</name>
</gene>
<reference evidence="7 8" key="1">
    <citation type="submission" date="2016-02" db="EMBL/GenBank/DDBJ databases">
        <title>Discovery of a natural microsporidian pathogen with a broad tissue tropism in Caenorhabditis elegans.</title>
        <authorList>
            <person name="Luallen R.J."/>
            <person name="Reinke A.W."/>
            <person name="Tong L."/>
            <person name="Botts M.R."/>
            <person name="Felix M.-A."/>
            <person name="Troemel E.R."/>
        </authorList>
    </citation>
    <scope>NUCLEOTIDE SEQUENCE [LARGE SCALE GENOMIC DNA]</scope>
    <source>
        <strain evidence="7 8">JUm2807</strain>
    </source>
</reference>
<feature type="compositionally biased region" description="Basic and acidic residues" evidence="6">
    <location>
        <begin position="262"/>
        <end position="275"/>
    </location>
</feature>
<dbReference type="OrthoDB" id="2099276at2759"/>
<dbReference type="InterPro" id="IPR011257">
    <property type="entry name" value="DNA_glycosylase"/>
</dbReference>